<dbReference type="KEGG" id="tva:4772153"/>
<keyword evidence="3" id="KW-1185">Reference proteome</keyword>
<gene>
    <name evidence="2" type="ORF">TVAG_373060</name>
</gene>
<reference evidence="2" key="2">
    <citation type="journal article" date="2007" name="Science">
        <title>Draft genome sequence of the sexually transmitted pathogen Trichomonas vaginalis.</title>
        <authorList>
            <person name="Carlton J.M."/>
            <person name="Hirt R.P."/>
            <person name="Silva J.C."/>
            <person name="Delcher A.L."/>
            <person name="Schatz M."/>
            <person name="Zhao Q."/>
            <person name="Wortman J.R."/>
            <person name="Bidwell S.L."/>
            <person name="Alsmark U.C.M."/>
            <person name="Besteiro S."/>
            <person name="Sicheritz-Ponten T."/>
            <person name="Noel C.J."/>
            <person name="Dacks J.B."/>
            <person name="Foster P.G."/>
            <person name="Simillion C."/>
            <person name="Van de Peer Y."/>
            <person name="Miranda-Saavedra D."/>
            <person name="Barton G.J."/>
            <person name="Westrop G.D."/>
            <person name="Mueller S."/>
            <person name="Dessi D."/>
            <person name="Fiori P.L."/>
            <person name="Ren Q."/>
            <person name="Paulsen I."/>
            <person name="Zhang H."/>
            <person name="Bastida-Corcuera F.D."/>
            <person name="Simoes-Barbosa A."/>
            <person name="Brown M.T."/>
            <person name="Hayes R.D."/>
            <person name="Mukherjee M."/>
            <person name="Okumura C.Y."/>
            <person name="Schneider R."/>
            <person name="Smith A.J."/>
            <person name="Vanacova S."/>
            <person name="Villalvazo M."/>
            <person name="Haas B.J."/>
            <person name="Pertea M."/>
            <person name="Feldblyum T.V."/>
            <person name="Utterback T.R."/>
            <person name="Shu C.L."/>
            <person name="Osoegawa K."/>
            <person name="de Jong P.J."/>
            <person name="Hrdy I."/>
            <person name="Horvathova L."/>
            <person name="Zubacova Z."/>
            <person name="Dolezal P."/>
            <person name="Malik S.B."/>
            <person name="Logsdon J.M. Jr."/>
            <person name="Henze K."/>
            <person name="Gupta A."/>
            <person name="Wang C.C."/>
            <person name="Dunne R.L."/>
            <person name="Upcroft J.A."/>
            <person name="Upcroft P."/>
            <person name="White O."/>
            <person name="Salzberg S.L."/>
            <person name="Tang P."/>
            <person name="Chiu C.-H."/>
            <person name="Lee Y.-S."/>
            <person name="Embley T.M."/>
            <person name="Coombs G.H."/>
            <person name="Mottram J.C."/>
            <person name="Tachezy J."/>
            <person name="Fraser-Liggett C.M."/>
            <person name="Johnson P.J."/>
        </authorList>
    </citation>
    <scope>NUCLEOTIDE SEQUENCE [LARGE SCALE GENOMIC DNA]</scope>
    <source>
        <strain evidence="2">G3</strain>
    </source>
</reference>
<protein>
    <submittedName>
        <fullName evidence="2">Uncharacterized protein</fullName>
    </submittedName>
</protein>
<feature type="region of interest" description="Disordered" evidence="1">
    <location>
        <begin position="1"/>
        <end position="32"/>
    </location>
</feature>
<dbReference type="RefSeq" id="XP_001326396.1">
    <property type="nucleotide sequence ID" value="XM_001326361.1"/>
</dbReference>
<dbReference type="OrthoDB" id="10593795at2759"/>
<evidence type="ECO:0000313" key="2">
    <source>
        <dbReference type="EMBL" id="EAY14173.1"/>
    </source>
</evidence>
<dbReference type="EMBL" id="DS113274">
    <property type="protein sequence ID" value="EAY14173.1"/>
    <property type="molecule type" value="Genomic_DNA"/>
</dbReference>
<accession>A2DZG9</accession>
<proteinExistence type="predicted"/>
<evidence type="ECO:0000256" key="1">
    <source>
        <dbReference type="SAM" id="MobiDB-lite"/>
    </source>
</evidence>
<reference evidence="2" key="1">
    <citation type="submission" date="2006-10" db="EMBL/GenBank/DDBJ databases">
        <authorList>
            <person name="Amadeo P."/>
            <person name="Zhao Q."/>
            <person name="Wortman J."/>
            <person name="Fraser-Liggett C."/>
            <person name="Carlton J."/>
        </authorList>
    </citation>
    <scope>NUCLEOTIDE SEQUENCE</scope>
    <source>
        <strain evidence="2">G3</strain>
    </source>
</reference>
<dbReference type="VEuPathDB" id="TrichDB:TVAGG3_0011600"/>
<evidence type="ECO:0000313" key="3">
    <source>
        <dbReference type="Proteomes" id="UP000001542"/>
    </source>
</evidence>
<name>A2DZG9_TRIV3</name>
<dbReference type="Proteomes" id="UP000001542">
    <property type="component" value="Unassembled WGS sequence"/>
</dbReference>
<dbReference type="InParanoid" id="A2DZG9"/>
<sequence>MDSPKIVLGLKAEKRGTQQTEESSDGCFFSSSSEGENLKISKQVPVFALKPQEKKKKIVGFSDASSRVTNILSILEKQKIPQKYSGPVFFIPEDQFSQENQTLIHKYAIKQIDTLPLNPDDFDDVFSAQIDIIHFIRDKTLNLHKYEDVSIDPRITSLIQFLIASMEKDKGVSCYYYLTSLEECLKCPSYAPISTIFPDFSIQDIINKIALDLVALFPRHPILPSVIHNLSTYCPEAIKAIDLIDQDTDDENSDSFFEFIKSNKMKLSTAPTVMTIEEEVHENVLDFANCQAKIETLAIAVTEPPETMTYILDDEGHSSYSATQFSEWLESLRPVISSNELPMTNWRSSIAYDPTLPYMSAPMSLPVENVTVQRMMTNSAHYYIGLYSYLVNQQKLLNALPMDPSADFFHLYYPTLQFLNQSTNNPVTRGCLFPNLIIYEHEAHNAMISHAGEIQQSYEKLLELIPNDQIERKSLKPIANKRKLPELAVSYSTNIVHLLAAADIEFIIDGRSPLTGGRISQPPSLKSVTHPISIRTLRATYLYEAYSTMDLPPFYAFRVGFGAALAYIDVDPYVSCSIMFELVYLVHKVMGTFSRTPIIRSSVLFFAETLERSDRYYHATLAFDNYFLSDIKDTNSSTAIAQMAQRNGDTIRALFFYTSSLKTLIQQSKIDESLYLGQTIAQIYTENGMMHLAVSLLSFLLRKPYNLAVRENFKIIDPQLKGTQRLTRPSLVSSFPDFVPRKNAINTMLVCCSYIDTLIRMRHYKAAEYTIESLQNAMEAPVLQNIIGYLKSRLFLKTNRYQQCVQSLPKLDVRHMARSATHISLLSGASFDACGAVVSMMMRGTLDRMMFRETIAWSEFFIYLKGTLREIGCGYLWRGMAFSMAYFNSSSFPEKVQFEAELIENQKKFLSYKKPTRDFTLNEIASEAISCFVVARHCFEKVGSTRKEIEASLNFCDIILHHFFDTNPVIKNALQHIDNPENKSTFNLDSEEKEIKSPEDLHLQQPALLTIPVQKHYKDLPKLTERTISSENALDECLRCLQFCEKNANRLMSITLIIYTQVLLAKVYFMLNKMADYKTYFDFAFTTIKKLCLGPHFVPVNISTYALKTFEHSMENLVELLAYSDKDFINDHLLIFDLLSDIKCLIGNRLRNIDTGLPTPIYSSAEMDFEVLSLKNPRLPSFENVLVESGYDIDQTKKSIEARERSLDNLFSCINANIRLYETQKIDSDTVHIRNRGVCKEILKTIESIQEASEGNIATDVKFSTLLRHNKASSRTVLVQRLFNGILVYIPMTGQKRICRFNDGHFATLKSILIEAMGSKINFDMTDNFLPKSFFECLLGYVLVDKKGSADKFNNPALYLSTLLDIKEKIFGVLLRSCTILQQAFPIKDDELPIDNSWFSKKKGRFITVAPCPDLSINFVVSHSLQSLPLEIMFRESLVTRVSSFTSLVLPQSRRSVVGALKVVVYRRIVNDRKKARWDGIQRSAEIVRSAIYAFGSAEPSKPYVDELERTLPYIFPLFSSNKNTDYYANIFKFCNFREIKPNATPSPECGSLLYIFTYADLCEMPMLVERIFREVANAFCLFIPANQIRAAFDIMKDMFERQKSRSESNDANQRKIFKQQEDFVCAMQLTLIKILQVPIPLFYPVSA</sequence>
<organism evidence="2 3">
    <name type="scientific">Trichomonas vaginalis (strain ATCC PRA-98 / G3)</name>
    <dbReference type="NCBI Taxonomy" id="412133"/>
    <lineage>
        <taxon>Eukaryota</taxon>
        <taxon>Metamonada</taxon>
        <taxon>Parabasalia</taxon>
        <taxon>Trichomonadida</taxon>
        <taxon>Trichomonadidae</taxon>
        <taxon>Trichomonas</taxon>
    </lineage>
</organism>
<dbReference type="VEuPathDB" id="TrichDB:TVAG_373060"/>